<comment type="caution">
    <text evidence="1">The sequence shown here is derived from an EMBL/GenBank/DDBJ whole genome shotgun (WGS) entry which is preliminary data.</text>
</comment>
<dbReference type="Proteomes" id="UP000177579">
    <property type="component" value="Unassembled WGS sequence"/>
</dbReference>
<protein>
    <submittedName>
        <fullName evidence="1">Uncharacterized protein</fullName>
    </submittedName>
</protein>
<evidence type="ECO:0000313" key="1">
    <source>
        <dbReference type="EMBL" id="OGF40323.1"/>
    </source>
</evidence>
<accession>A0A1F5TMZ6</accession>
<sequence>MAVKIALRIKPNTKIRRKSKKEIQKEMAEVNTGLPEWRLKKEKNEKEKELVVENQKNLIECFQKLVQYLEIQEKKEKEYRINLQSELKNISL</sequence>
<dbReference type="EMBL" id="MFGO01000031">
    <property type="protein sequence ID" value="OGF40323.1"/>
    <property type="molecule type" value="Genomic_DNA"/>
</dbReference>
<evidence type="ECO:0000313" key="2">
    <source>
        <dbReference type="Proteomes" id="UP000177579"/>
    </source>
</evidence>
<organism evidence="1 2">
    <name type="scientific">Candidatus Falkowbacteria bacterium RIFOXYD2_FULL_34_120</name>
    <dbReference type="NCBI Taxonomy" id="1798007"/>
    <lineage>
        <taxon>Bacteria</taxon>
        <taxon>Candidatus Falkowiibacteriota</taxon>
    </lineage>
</organism>
<name>A0A1F5TMZ6_9BACT</name>
<proteinExistence type="predicted"/>
<dbReference type="AlphaFoldDB" id="A0A1F5TMZ6"/>
<reference evidence="1 2" key="1">
    <citation type="journal article" date="2016" name="Nat. Commun.">
        <title>Thousands of microbial genomes shed light on interconnected biogeochemical processes in an aquifer system.</title>
        <authorList>
            <person name="Anantharaman K."/>
            <person name="Brown C.T."/>
            <person name="Hug L.A."/>
            <person name="Sharon I."/>
            <person name="Castelle C.J."/>
            <person name="Probst A.J."/>
            <person name="Thomas B.C."/>
            <person name="Singh A."/>
            <person name="Wilkins M.J."/>
            <person name="Karaoz U."/>
            <person name="Brodie E.L."/>
            <person name="Williams K.H."/>
            <person name="Hubbard S.S."/>
            <person name="Banfield J.F."/>
        </authorList>
    </citation>
    <scope>NUCLEOTIDE SEQUENCE [LARGE SCALE GENOMIC DNA]</scope>
</reference>
<gene>
    <name evidence="1" type="ORF">A2531_00540</name>
</gene>